<accession>A0A060HNH3</accession>
<keyword evidence="2" id="KW-1185">Reference proteome</keyword>
<evidence type="ECO:0000313" key="1">
    <source>
        <dbReference type="EMBL" id="AIC14757.1"/>
    </source>
</evidence>
<dbReference type="RefSeq" id="WP_075053910.1">
    <property type="nucleotide sequence ID" value="NZ_CP007536.1"/>
</dbReference>
<dbReference type="KEGG" id="nvn:NVIE_005570"/>
<dbReference type="EMBL" id="CP007536">
    <property type="protein sequence ID" value="AIC14757.1"/>
    <property type="molecule type" value="Genomic_DNA"/>
</dbReference>
<dbReference type="OrthoDB" id="376488at2157"/>
<sequence>MSLASANPHNPDLRRAVEKALDNILGEDPKNVLMHRLVESHRISFEGNGQSSLMDVEKALEAVLGAGAEIIIELVRRELGQLW</sequence>
<dbReference type="AlphaFoldDB" id="A0A060HNH3"/>
<evidence type="ECO:0000313" key="2">
    <source>
        <dbReference type="Proteomes" id="UP000027093"/>
    </source>
</evidence>
<dbReference type="HOGENOM" id="CLU_2534796_0_0_2"/>
<protein>
    <submittedName>
        <fullName evidence="1">Uncharacterized protein</fullName>
    </submittedName>
</protein>
<dbReference type="GeneID" id="74945821"/>
<organism evidence="1 2">
    <name type="scientific">Nitrososphaera viennensis EN76</name>
    <dbReference type="NCBI Taxonomy" id="926571"/>
    <lineage>
        <taxon>Archaea</taxon>
        <taxon>Nitrososphaerota</taxon>
        <taxon>Nitrososphaeria</taxon>
        <taxon>Nitrososphaerales</taxon>
        <taxon>Nitrososphaeraceae</taxon>
        <taxon>Nitrososphaera</taxon>
    </lineage>
</organism>
<dbReference type="STRING" id="926571.NVIE_005570"/>
<proteinExistence type="predicted"/>
<gene>
    <name evidence="1" type="ORF">NVIE_005570</name>
</gene>
<dbReference type="Proteomes" id="UP000027093">
    <property type="component" value="Chromosome"/>
</dbReference>
<name>A0A060HNH3_9ARCH</name>
<reference evidence="1 2" key="1">
    <citation type="journal article" date="2014" name="Int. J. Syst. Evol. Microbiol.">
        <title>Nitrososphaera viennensis gen. nov., sp. nov., an aerobic and mesophilic, ammonia-oxidizing archaeon from soil and a member of the archaeal phylum Thaumarchaeota.</title>
        <authorList>
            <person name="Stieglmeier M."/>
            <person name="Klingl A."/>
            <person name="Alves R.J."/>
            <person name="Rittmann S.K."/>
            <person name="Melcher M."/>
            <person name="Leisch N."/>
            <person name="Schleper C."/>
        </authorList>
    </citation>
    <scope>NUCLEOTIDE SEQUENCE [LARGE SCALE GENOMIC DNA]</scope>
    <source>
        <strain evidence="1">EN76</strain>
    </source>
</reference>